<organism evidence="1 2">
    <name type="scientific">Thiosulfativibrio zosterae</name>
    <dbReference type="NCBI Taxonomy" id="2675053"/>
    <lineage>
        <taxon>Bacteria</taxon>
        <taxon>Pseudomonadati</taxon>
        <taxon>Pseudomonadota</taxon>
        <taxon>Gammaproteobacteria</taxon>
        <taxon>Thiotrichales</taxon>
        <taxon>Piscirickettsiaceae</taxon>
        <taxon>Thiosulfativibrio</taxon>
    </lineage>
</organism>
<dbReference type="AlphaFoldDB" id="A0A6F8PJZ8"/>
<dbReference type="Proteomes" id="UP000501466">
    <property type="component" value="Chromosome"/>
</dbReference>
<keyword evidence="2" id="KW-1185">Reference proteome</keyword>
<accession>A0A6F8PJZ8</accession>
<evidence type="ECO:0000313" key="2">
    <source>
        <dbReference type="Proteomes" id="UP000501466"/>
    </source>
</evidence>
<name>A0A6F8PJZ8_9GAMM</name>
<dbReference type="RefSeq" id="WP_173289805.1">
    <property type="nucleotide sequence ID" value="NZ_AP021888.1"/>
</dbReference>
<protein>
    <submittedName>
        <fullName evidence="1">Uncharacterized protein</fullName>
    </submittedName>
</protein>
<dbReference type="EMBL" id="AP021888">
    <property type="protein sequence ID" value="BBP42406.1"/>
    <property type="molecule type" value="Genomic_DNA"/>
</dbReference>
<gene>
    <name evidence="1" type="ORF">THMIRHAT_01520</name>
</gene>
<sequence length="394" mass="45977">MFSIDYSMKYPLSIVTVLLILLTLSTKLSAEPLPDIKLEAGDILSNEEGMELLPLIPFQRTSIPKDQIQQDFWGRDSKKAYYLQGSENNIDGAAKMVTELLETLEPYQQSLGTRVNLLGQVVDEWLGGGEHFQRTRSNRLEVSFPLTYGFYNNQFSFNPLVQAKFYFPNTNRRWSLMVESAQNKITTNSAITQTQATPNLKEDQDFNITLQKVVLDNQYFTVRTDLGGSFSGLEPDPLAGVRLEYLLPTSDIHQNTLVHKAYWQRLKGNVFDTLYRHDWLLDSKHLVRSDSQAIWWHSDQYWDLFQTFALYQNINHHRNFAYTLRSDWQTQKGHLQHLSYGAGWGWREDIYQKWVYASLNPYLNWRHDFVTDRYVSEPSITLSLEVHFFQDSVD</sequence>
<evidence type="ECO:0000313" key="1">
    <source>
        <dbReference type="EMBL" id="BBP42406.1"/>
    </source>
</evidence>
<proteinExistence type="predicted"/>
<dbReference type="KEGG" id="tzo:THMIRHAT_01520"/>
<reference evidence="2" key="1">
    <citation type="submission" date="2019-11" db="EMBL/GenBank/DDBJ databases">
        <title>Isolation and characterization of two novel species in the genus Thiomicrorhabdus.</title>
        <authorList>
            <person name="Mochizuki J."/>
            <person name="Kojima H."/>
            <person name="Fukui M."/>
        </authorList>
    </citation>
    <scope>NUCLEOTIDE SEQUENCE [LARGE SCALE GENOMIC DNA]</scope>
    <source>
        <strain evidence="2">AkT22</strain>
    </source>
</reference>